<evidence type="ECO:0000256" key="1">
    <source>
        <dbReference type="SAM" id="SignalP"/>
    </source>
</evidence>
<feature type="domain" description="DUF3887" evidence="2">
    <location>
        <begin position="155"/>
        <end position="242"/>
    </location>
</feature>
<proteinExistence type="predicted"/>
<dbReference type="EMBL" id="JAYGHX010000007">
    <property type="protein sequence ID" value="MEA5392084.1"/>
    <property type="molecule type" value="Genomic_DNA"/>
</dbReference>
<evidence type="ECO:0000313" key="4">
    <source>
        <dbReference type="Proteomes" id="UP001304461"/>
    </source>
</evidence>
<organism evidence="3 4">
    <name type="scientific">Cyanobium gracile UHCC 0139</name>
    <dbReference type="NCBI Taxonomy" id="3110308"/>
    <lineage>
        <taxon>Bacteria</taxon>
        <taxon>Bacillati</taxon>
        <taxon>Cyanobacteriota</taxon>
        <taxon>Cyanophyceae</taxon>
        <taxon>Synechococcales</taxon>
        <taxon>Prochlorococcaceae</taxon>
        <taxon>Cyanobium</taxon>
    </lineage>
</organism>
<comment type="caution">
    <text evidence="3">The sequence shown here is derived from an EMBL/GenBank/DDBJ whole genome shotgun (WGS) entry which is preliminary data.</text>
</comment>
<keyword evidence="1" id="KW-0732">Signal</keyword>
<reference evidence="3 4" key="1">
    <citation type="submission" date="2023-12" db="EMBL/GenBank/DDBJ databases">
        <title>Baltic Sea Cyanobacteria.</title>
        <authorList>
            <person name="Delbaje E."/>
            <person name="Fewer D.P."/>
            <person name="Shishido T.K."/>
        </authorList>
    </citation>
    <scope>NUCLEOTIDE SEQUENCE [LARGE SCALE GENOMIC DNA]</scope>
    <source>
        <strain evidence="3 4">UHCC 0139</strain>
    </source>
</reference>
<evidence type="ECO:0000313" key="3">
    <source>
        <dbReference type="EMBL" id="MEA5392084.1"/>
    </source>
</evidence>
<dbReference type="InterPro" id="IPR024981">
    <property type="entry name" value="DUF3887"/>
</dbReference>
<accession>A0ABU5RWB8</accession>
<protein>
    <submittedName>
        <fullName evidence="3">DUF3887 domain-containing protein</fullName>
    </submittedName>
</protein>
<feature type="signal peptide" evidence="1">
    <location>
        <begin position="1"/>
        <end position="24"/>
    </location>
</feature>
<dbReference type="RefSeq" id="WP_323306044.1">
    <property type="nucleotide sequence ID" value="NZ_JAYGHX010000007.1"/>
</dbReference>
<keyword evidence="4" id="KW-1185">Reference proteome</keyword>
<dbReference type="Pfam" id="PF13026">
    <property type="entry name" value="DUF3887"/>
    <property type="match status" value="1"/>
</dbReference>
<name>A0ABU5RWB8_9CYAN</name>
<dbReference type="Gene3D" id="3.10.450.590">
    <property type="match status" value="1"/>
</dbReference>
<feature type="chain" id="PRO_5047259481" evidence="1">
    <location>
        <begin position="25"/>
        <end position="256"/>
    </location>
</feature>
<evidence type="ECO:0000259" key="2">
    <source>
        <dbReference type="Pfam" id="PF13026"/>
    </source>
</evidence>
<sequence length="256" mass="28150">MPRSQPRRALIGLMLLLGSQALLAPRGAWSQAALAPATSGQPSAALSEAQAQAAAERILNTIRNGDAQARFEQFSPALQSVSSPRMVAETMKTQPKLLRWAIRSIQPGFDSSTVEATLFTSAGERDLLMVIDGQGRIDGYHFNVTDQPAEKVVRDFISALSSGHFISASSFLSPQMQEQIPQGQLQQKWLNLQRITGNFVRVKRINRAESTPEMRLVIVNTEFNRLTDNLFVTLDSENRIIGVDFPTDPAPPSPPR</sequence>
<dbReference type="Proteomes" id="UP001304461">
    <property type="component" value="Unassembled WGS sequence"/>
</dbReference>
<gene>
    <name evidence="3" type="ORF">VB738_12530</name>
</gene>